<dbReference type="PANTHER" id="PTHR43280">
    <property type="entry name" value="ARAC-FAMILY TRANSCRIPTIONAL REGULATOR"/>
    <property type="match status" value="1"/>
</dbReference>
<keyword evidence="2" id="KW-0238">DNA-binding</keyword>
<accession>A0A1H6XQ17</accession>
<dbReference type="AlphaFoldDB" id="A0A1H6XQ17"/>
<evidence type="ECO:0000259" key="4">
    <source>
        <dbReference type="PROSITE" id="PS01124"/>
    </source>
</evidence>
<dbReference type="Pfam" id="PF02311">
    <property type="entry name" value="AraC_binding"/>
    <property type="match status" value="1"/>
</dbReference>
<feature type="domain" description="HTH araC/xylS-type" evidence="4">
    <location>
        <begin position="200"/>
        <end position="298"/>
    </location>
</feature>
<reference evidence="5 6" key="1">
    <citation type="submission" date="2016-10" db="EMBL/GenBank/DDBJ databases">
        <authorList>
            <person name="de Groot N.N."/>
        </authorList>
    </citation>
    <scope>NUCLEOTIDE SEQUENCE [LARGE SCALE GENOMIC DNA]</scope>
    <source>
        <strain evidence="5 6">DSM 19938</strain>
    </source>
</reference>
<dbReference type="Pfam" id="PF12833">
    <property type="entry name" value="HTH_18"/>
    <property type="match status" value="1"/>
</dbReference>
<dbReference type="OrthoDB" id="9793451at2"/>
<keyword evidence="6" id="KW-1185">Reference proteome</keyword>
<evidence type="ECO:0000256" key="3">
    <source>
        <dbReference type="ARBA" id="ARBA00023163"/>
    </source>
</evidence>
<dbReference type="STRING" id="408657.SAMN04487995_4132"/>
<evidence type="ECO:0000313" key="6">
    <source>
        <dbReference type="Proteomes" id="UP000199532"/>
    </source>
</evidence>
<dbReference type="PANTHER" id="PTHR43280:SF32">
    <property type="entry name" value="TRANSCRIPTIONAL REGULATORY PROTEIN"/>
    <property type="match status" value="1"/>
</dbReference>
<dbReference type="RefSeq" id="WP_090338126.1">
    <property type="nucleotide sequence ID" value="NZ_FNXY01000006.1"/>
</dbReference>
<dbReference type="GO" id="GO:0003700">
    <property type="term" value="F:DNA-binding transcription factor activity"/>
    <property type="evidence" value="ECO:0007669"/>
    <property type="project" value="InterPro"/>
</dbReference>
<dbReference type="InterPro" id="IPR003313">
    <property type="entry name" value="AraC-bd"/>
</dbReference>
<dbReference type="PROSITE" id="PS01124">
    <property type="entry name" value="HTH_ARAC_FAMILY_2"/>
    <property type="match status" value="1"/>
</dbReference>
<evidence type="ECO:0000313" key="5">
    <source>
        <dbReference type="EMBL" id="SEJ31149.1"/>
    </source>
</evidence>
<proteinExistence type="predicted"/>
<protein>
    <submittedName>
        <fullName evidence="5">Transcriptional regulator, AraC family</fullName>
    </submittedName>
</protein>
<evidence type="ECO:0000256" key="2">
    <source>
        <dbReference type="ARBA" id="ARBA00023125"/>
    </source>
</evidence>
<dbReference type="InterPro" id="IPR009057">
    <property type="entry name" value="Homeodomain-like_sf"/>
</dbReference>
<dbReference type="SUPFAM" id="SSF46689">
    <property type="entry name" value="Homeodomain-like"/>
    <property type="match status" value="1"/>
</dbReference>
<dbReference type="Proteomes" id="UP000199532">
    <property type="component" value="Unassembled WGS sequence"/>
</dbReference>
<dbReference type="InterPro" id="IPR037923">
    <property type="entry name" value="HTH-like"/>
</dbReference>
<sequence length="300" mass="34504">MNNISNYDRKAFRLGSPGKNLPHSEDTERKLFFYASVIENETERSNLNVLQRLNNYQIVWLTNGSATCVVDMEEHCLESQSMYIVAPGQIHFLHPKGEVEGYIVSFSEEFLLMMSGSLNLPFDVQQQVGDGQLPVISIDVDMKSEMEDLIKRMMKEISGQFQLRSEILMALLRILIIYFSRQVVIRQHEKAQHHDMVLVKRFKYLLEQHFFTKKTVADYASELAVSPNYLSGKIKTISGFSASHHIQQRIVLEAKRKVMFSGGSLKEVAYYLGFDDTSHFSKFFKNKSGVNFSDFKKAIC</sequence>
<organism evidence="5 6">
    <name type="scientific">Dyadobacter koreensis</name>
    <dbReference type="NCBI Taxonomy" id="408657"/>
    <lineage>
        <taxon>Bacteria</taxon>
        <taxon>Pseudomonadati</taxon>
        <taxon>Bacteroidota</taxon>
        <taxon>Cytophagia</taxon>
        <taxon>Cytophagales</taxon>
        <taxon>Spirosomataceae</taxon>
        <taxon>Dyadobacter</taxon>
    </lineage>
</organism>
<dbReference type="InterPro" id="IPR018060">
    <property type="entry name" value="HTH_AraC"/>
</dbReference>
<dbReference type="SMART" id="SM00342">
    <property type="entry name" value="HTH_ARAC"/>
    <property type="match status" value="1"/>
</dbReference>
<gene>
    <name evidence="5" type="ORF">SAMN04487995_4132</name>
</gene>
<evidence type="ECO:0000256" key="1">
    <source>
        <dbReference type="ARBA" id="ARBA00023015"/>
    </source>
</evidence>
<keyword evidence="1" id="KW-0805">Transcription regulation</keyword>
<keyword evidence="3" id="KW-0804">Transcription</keyword>
<dbReference type="GO" id="GO:0043565">
    <property type="term" value="F:sequence-specific DNA binding"/>
    <property type="evidence" value="ECO:0007669"/>
    <property type="project" value="InterPro"/>
</dbReference>
<dbReference type="SUPFAM" id="SSF51215">
    <property type="entry name" value="Regulatory protein AraC"/>
    <property type="match status" value="1"/>
</dbReference>
<dbReference type="EMBL" id="FNXY01000006">
    <property type="protein sequence ID" value="SEJ31149.1"/>
    <property type="molecule type" value="Genomic_DNA"/>
</dbReference>
<dbReference type="Gene3D" id="1.10.10.60">
    <property type="entry name" value="Homeodomain-like"/>
    <property type="match status" value="1"/>
</dbReference>
<name>A0A1H6XQ17_9BACT</name>